<comment type="similarity">
    <text evidence="1">Belongs to the P-Pant transferase superfamily. Gsp/Sfp/HetI/AcpT family.</text>
</comment>
<accession>A0A2P7R5Q4</accession>
<dbReference type="AlphaFoldDB" id="A0A2P7R5Q4"/>
<dbReference type="PANTHER" id="PTHR12215">
    <property type="entry name" value="PHOSPHOPANTETHEINE TRANSFERASE"/>
    <property type="match status" value="1"/>
</dbReference>
<dbReference type="InterPro" id="IPR037143">
    <property type="entry name" value="4-PPantetheinyl_Trfase_dom_sf"/>
</dbReference>
<evidence type="ECO:0000313" key="6">
    <source>
        <dbReference type="Proteomes" id="UP000242181"/>
    </source>
</evidence>
<comment type="caution">
    <text evidence="5">The sequence shown here is derived from an EMBL/GenBank/DDBJ whole genome shotgun (WGS) entry which is preliminary data.</text>
</comment>
<evidence type="ECO:0000259" key="4">
    <source>
        <dbReference type="Pfam" id="PF22624"/>
    </source>
</evidence>
<feature type="domain" description="4'-phosphopantetheinyl transferase N-terminal" evidence="4">
    <location>
        <begin position="24"/>
        <end position="102"/>
    </location>
</feature>
<keyword evidence="6" id="KW-1185">Reference proteome</keyword>
<sequence length="239" mass="26688">MSKNNDIVVELLICDGSGIKLPQHAQKTLSLAERQRLEAMAHPRQASLFLLGRFLLRHWLGRRLEQDPAGIDIRIDAGGKPAPADPDWHFSISHSGDWLALALARGAEIGLDLECRQLDPPRIQRLARRYFSRAEQHWLAQSPDPAQDFLRLWTVKEAVLKAEGGGIANNLQRVRWRPGDTRARLEHSTYRLYPFAPAPARLTLAVAGSPAGRPRLCRAEDLYAGLEITGPQPNLSINP</sequence>
<gene>
    <name evidence="5" type="ORF">C7I36_05585</name>
</gene>
<proteinExistence type="inferred from homology"/>
<dbReference type="GO" id="GO:0000287">
    <property type="term" value="F:magnesium ion binding"/>
    <property type="evidence" value="ECO:0007669"/>
    <property type="project" value="InterPro"/>
</dbReference>
<feature type="domain" description="4'-phosphopantetheinyl transferase" evidence="3">
    <location>
        <begin position="109"/>
        <end position="182"/>
    </location>
</feature>
<evidence type="ECO:0000256" key="1">
    <source>
        <dbReference type="ARBA" id="ARBA00010990"/>
    </source>
</evidence>
<dbReference type="Proteomes" id="UP000242181">
    <property type="component" value="Unassembled WGS sequence"/>
</dbReference>
<evidence type="ECO:0000256" key="2">
    <source>
        <dbReference type="ARBA" id="ARBA00022679"/>
    </source>
</evidence>
<dbReference type="InterPro" id="IPR055066">
    <property type="entry name" value="AASDHPPT_N"/>
</dbReference>
<dbReference type="GO" id="GO:0008897">
    <property type="term" value="F:holo-[acyl-carrier-protein] synthase activity"/>
    <property type="evidence" value="ECO:0007669"/>
    <property type="project" value="InterPro"/>
</dbReference>
<dbReference type="Pfam" id="PF22624">
    <property type="entry name" value="AASDHPPT_N"/>
    <property type="match status" value="1"/>
</dbReference>
<dbReference type="InterPro" id="IPR008278">
    <property type="entry name" value="4-PPantetheinyl_Trfase_dom"/>
</dbReference>
<evidence type="ECO:0000313" key="5">
    <source>
        <dbReference type="EMBL" id="PSJ45533.1"/>
    </source>
</evidence>
<reference evidence="5 6" key="1">
    <citation type="submission" date="2018-03" db="EMBL/GenBank/DDBJ databases">
        <title>The draft genome of Zobellella taiwanensis JCM 13381.</title>
        <authorList>
            <person name="Liu L."/>
            <person name="Li L."/>
            <person name="Wang T."/>
            <person name="Zhang X."/>
            <person name="Liang L."/>
        </authorList>
    </citation>
    <scope>NUCLEOTIDE SEQUENCE [LARGE SCALE GENOMIC DNA]</scope>
    <source>
        <strain evidence="5 6">JCM 13381</strain>
    </source>
</reference>
<dbReference type="Gene3D" id="3.90.470.20">
    <property type="entry name" value="4'-phosphopantetheinyl transferase domain"/>
    <property type="match status" value="1"/>
</dbReference>
<dbReference type="GO" id="GO:0019878">
    <property type="term" value="P:lysine biosynthetic process via aminoadipic acid"/>
    <property type="evidence" value="ECO:0007669"/>
    <property type="project" value="TreeGrafter"/>
</dbReference>
<dbReference type="SUPFAM" id="SSF56214">
    <property type="entry name" value="4'-phosphopantetheinyl transferase"/>
    <property type="match status" value="2"/>
</dbReference>
<evidence type="ECO:0000259" key="3">
    <source>
        <dbReference type="Pfam" id="PF01648"/>
    </source>
</evidence>
<dbReference type="OrthoDB" id="9808281at2"/>
<dbReference type="InterPro" id="IPR050559">
    <property type="entry name" value="P-Pant_transferase_sf"/>
</dbReference>
<organism evidence="5 6">
    <name type="scientific">Zobellella taiwanensis</name>
    <dbReference type="NCBI Taxonomy" id="347535"/>
    <lineage>
        <taxon>Bacteria</taxon>
        <taxon>Pseudomonadati</taxon>
        <taxon>Pseudomonadota</taxon>
        <taxon>Gammaproteobacteria</taxon>
        <taxon>Aeromonadales</taxon>
        <taxon>Aeromonadaceae</taxon>
        <taxon>Zobellella</taxon>
    </lineage>
</organism>
<dbReference type="EMBL" id="PXYH01000005">
    <property type="protein sequence ID" value="PSJ45533.1"/>
    <property type="molecule type" value="Genomic_DNA"/>
</dbReference>
<protein>
    <submittedName>
        <fullName evidence="5">4-phosphopantetheinyl transferase</fullName>
    </submittedName>
</protein>
<dbReference type="RefSeq" id="WP_106452737.1">
    <property type="nucleotide sequence ID" value="NZ_PXYH01000005.1"/>
</dbReference>
<name>A0A2P7R5Q4_9GAMM</name>
<dbReference type="Pfam" id="PF01648">
    <property type="entry name" value="ACPS"/>
    <property type="match status" value="1"/>
</dbReference>
<dbReference type="GO" id="GO:0005829">
    <property type="term" value="C:cytosol"/>
    <property type="evidence" value="ECO:0007669"/>
    <property type="project" value="TreeGrafter"/>
</dbReference>
<keyword evidence="2 5" id="KW-0808">Transferase</keyword>
<dbReference type="PANTHER" id="PTHR12215:SF10">
    <property type="entry name" value="L-AMINOADIPATE-SEMIALDEHYDE DEHYDROGENASE-PHOSPHOPANTETHEINYL TRANSFERASE"/>
    <property type="match status" value="1"/>
</dbReference>